<organism evidence="4 5">
    <name type="scientific">Alicyclobacillus ferrooxydans</name>
    <dbReference type="NCBI Taxonomy" id="471514"/>
    <lineage>
        <taxon>Bacteria</taxon>
        <taxon>Bacillati</taxon>
        <taxon>Bacillota</taxon>
        <taxon>Bacilli</taxon>
        <taxon>Bacillales</taxon>
        <taxon>Alicyclobacillaceae</taxon>
        <taxon>Alicyclobacillus</taxon>
    </lineage>
</organism>
<evidence type="ECO:0000256" key="1">
    <source>
        <dbReference type="ARBA" id="ARBA00022679"/>
    </source>
</evidence>
<evidence type="ECO:0000313" key="4">
    <source>
        <dbReference type="EMBL" id="KPV42382.1"/>
    </source>
</evidence>
<protein>
    <recommendedName>
        <fullName evidence="3">Glycosyl transferase family 1 domain-containing protein</fullName>
    </recommendedName>
</protein>
<dbReference type="STRING" id="471514.AN477_17360"/>
<keyword evidence="5" id="KW-1185">Reference proteome</keyword>
<evidence type="ECO:0000259" key="3">
    <source>
        <dbReference type="Pfam" id="PF00534"/>
    </source>
</evidence>
<reference evidence="4 5" key="1">
    <citation type="submission" date="2015-09" db="EMBL/GenBank/DDBJ databases">
        <title>Draft genome sequence of Alicyclobacillus ferrooxydans DSM 22381.</title>
        <authorList>
            <person name="Hemp J."/>
        </authorList>
    </citation>
    <scope>NUCLEOTIDE SEQUENCE [LARGE SCALE GENOMIC DNA]</scope>
    <source>
        <strain evidence="4 5">TC-34</strain>
    </source>
</reference>
<proteinExistence type="predicted"/>
<keyword evidence="1" id="KW-0808">Transferase</keyword>
<evidence type="ECO:0000256" key="2">
    <source>
        <dbReference type="SAM" id="MobiDB-lite"/>
    </source>
</evidence>
<dbReference type="Gene3D" id="3.40.50.2000">
    <property type="entry name" value="Glycogen Phosphorylase B"/>
    <property type="match status" value="2"/>
</dbReference>
<feature type="region of interest" description="Disordered" evidence="2">
    <location>
        <begin position="552"/>
        <end position="576"/>
    </location>
</feature>
<feature type="domain" description="Glycosyl transferase family 1" evidence="3">
    <location>
        <begin position="176"/>
        <end position="326"/>
    </location>
</feature>
<dbReference type="OrthoDB" id="9797829at2"/>
<name>A0A0P9EI16_9BACL</name>
<sequence length="684" mass="74598">MRVGVDMHFAQSAMANAGIGRYALDHLAHLKEQGGIELLLFQPVFEGMTRTQYVDALSRFIIDNQLDIFHIPSPMSVPYPDVIGSSEISPVRLTASVYDLIPIIYPEVYLPSPEYRARYEAHTQMLRRMDGMLAISDHSHQDLLRFGYPAEKITTIGTGASDLFFPMPDAHLDDFVGVFPTDRQYVLAFSPLDFRKNIRRTVQAFAMATRNQPRDFQLVIVGDAPAELRQELQNIAAQHGRAGAVHFTGRISTAQLLRLFNRAFAIAFPSLYEGWGLPVLEALQCGTPVLTSNTTSLPEAAGNAAVYVNPEDVHSIADGFTHLLFVPGARDALAAETLAVAARHQWSEVAQKTMQVFESLMAMPIPERRAHVVGKQGQIVLHPNRYRLVRPGRGKLPRTYVSFNLQEVPDHMRIVRAEMHFAMRSGTRKPLVRSVTEGWSVDSAGRKFPLTRFLKGGGLGRIVRAAAGPGSAGLGSAGAGNVAGAAVFVGLAEVAGVAGAAVAQGAGGAVDGVAVGTSFGGRTGVFVGLARVAANRRRHRGAGARRILRRGRRLAQGSPRAKSSGSIANGRRLAATKGQRIARAQVRGSAPNKIRGLAANKGRRAIVNSRKLAANKSRRVQGGQRAQQRKGSFSNEAVMQWPCTILARRWRRLPLQNHGVMVRRALTRVPVLIVTYEYTTTEYR</sequence>
<dbReference type="InterPro" id="IPR001296">
    <property type="entry name" value="Glyco_trans_1"/>
</dbReference>
<dbReference type="GO" id="GO:0009103">
    <property type="term" value="P:lipopolysaccharide biosynthetic process"/>
    <property type="evidence" value="ECO:0007669"/>
    <property type="project" value="TreeGrafter"/>
</dbReference>
<dbReference type="PANTHER" id="PTHR46401">
    <property type="entry name" value="GLYCOSYLTRANSFERASE WBBK-RELATED"/>
    <property type="match status" value="1"/>
</dbReference>
<evidence type="ECO:0000313" key="5">
    <source>
        <dbReference type="Proteomes" id="UP000050482"/>
    </source>
</evidence>
<dbReference type="Pfam" id="PF00534">
    <property type="entry name" value="Glycos_transf_1"/>
    <property type="match status" value="1"/>
</dbReference>
<dbReference type="EMBL" id="LJCO01000077">
    <property type="protein sequence ID" value="KPV42382.1"/>
    <property type="molecule type" value="Genomic_DNA"/>
</dbReference>
<gene>
    <name evidence="4" type="ORF">AN477_17360</name>
</gene>
<dbReference type="CDD" id="cd03809">
    <property type="entry name" value="GT4_MtfB-like"/>
    <property type="match status" value="1"/>
</dbReference>
<dbReference type="PATRIC" id="fig|471514.4.peg.4927"/>
<dbReference type="PANTHER" id="PTHR46401:SF2">
    <property type="entry name" value="GLYCOSYLTRANSFERASE WBBK-RELATED"/>
    <property type="match status" value="1"/>
</dbReference>
<dbReference type="RefSeq" id="WP_054970444.1">
    <property type="nucleotide sequence ID" value="NZ_LJCO01000077.1"/>
</dbReference>
<dbReference type="AlphaFoldDB" id="A0A0P9EI16"/>
<accession>A0A0P9EI16</accession>
<dbReference type="Proteomes" id="UP000050482">
    <property type="component" value="Unassembled WGS sequence"/>
</dbReference>
<comment type="caution">
    <text evidence="4">The sequence shown here is derived from an EMBL/GenBank/DDBJ whole genome shotgun (WGS) entry which is preliminary data.</text>
</comment>
<dbReference type="GO" id="GO:0016757">
    <property type="term" value="F:glycosyltransferase activity"/>
    <property type="evidence" value="ECO:0007669"/>
    <property type="project" value="InterPro"/>
</dbReference>
<dbReference type="SUPFAM" id="SSF53756">
    <property type="entry name" value="UDP-Glycosyltransferase/glycogen phosphorylase"/>
    <property type="match status" value="1"/>
</dbReference>